<name>A0A0Q0S7K4_9FLAO</name>
<dbReference type="STRING" id="362413.RC62_3891"/>
<dbReference type="GO" id="GO:0016758">
    <property type="term" value="F:hexosyltransferase activity"/>
    <property type="evidence" value="ECO:0007669"/>
    <property type="project" value="UniProtKB-ARBA"/>
</dbReference>
<keyword evidence="2" id="KW-0808">Transferase</keyword>
<reference evidence="2 3" key="1">
    <citation type="submission" date="2014-09" db="EMBL/GenBank/DDBJ databases">
        <title>Genome sequence of Flavobacterium aquidurense RC62.</title>
        <authorList>
            <person name="Kim J.F."/>
            <person name="Kwak M.-J."/>
        </authorList>
    </citation>
    <scope>NUCLEOTIDE SEQUENCE [LARGE SCALE GENOMIC DNA]</scope>
    <source>
        <strain evidence="2 3">RC62</strain>
    </source>
</reference>
<dbReference type="SUPFAM" id="SSF53448">
    <property type="entry name" value="Nucleotide-diphospho-sugar transferases"/>
    <property type="match status" value="1"/>
</dbReference>
<dbReference type="PANTHER" id="PTHR22916:SF3">
    <property type="entry name" value="UDP-GLCNAC:BETAGAL BETA-1,3-N-ACETYLGLUCOSAMINYLTRANSFERASE-LIKE PROTEIN 1"/>
    <property type="match status" value="1"/>
</dbReference>
<feature type="domain" description="Glycosyltransferase 2-like" evidence="1">
    <location>
        <begin position="12"/>
        <end position="124"/>
    </location>
</feature>
<evidence type="ECO:0000259" key="1">
    <source>
        <dbReference type="Pfam" id="PF00535"/>
    </source>
</evidence>
<dbReference type="Proteomes" id="UP000050443">
    <property type="component" value="Unassembled WGS sequence"/>
</dbReference>
<dbReference type="PANTHER" id="PTHR22916">
    <property type="entry name" value="GLYCOSYLTRANSFERASE"/>
    <property type="match status" value="1"/>
</dbReference>
<proteinExistence type="predicted"/>
<protein>
    <submittedName>
        <fullName evidence="2">Alpha-L-Rha alpha-1,3-L-rhamnosyltransferase</fullName>
    </submittedName>
</protein>
<dbReference type="PATRIC" id="fig|362413.3.peg.3817"/>
<dbReference type="InterPro" id="IPR029044">
    <property type="entry name" value="Nucleotide-diphossugar_trans"/>
</dbReference>
<sequence length="327" mass="38189">MPNFMNEPLIYILLACYNGEKYIEKQLDSIVAQSYTNWVLLIRDDNSSDSTLEIIESFNEKDKRVRIIQDKIQSEVKGACQNFARLLDVAVLEEATFIMFADQDDYWFSDKIEKMISAIDKDLVPAMLYSDFLYADDNLKELPKNIQNIRETFSFPSFNSLIVQNTVYGCTMMINYALAQKCVMIPREAENHDYWIALVASGIGANIRHLEIPLMLYRQHGNNVSGNYHDHHYVSRFKRLFTNWEGLKKVECRRIKMLVAFLEQLNNELLPDNLKLLTGYLEELKGNKIAFVRYCVKNKIKRHSFMSTIVFYLVLINVSKRDTINKL</sequence>
<gene>
    <name evidence="2" type="ORF">RC62_3891</name>
</gene>
<dbReference type="Pfam" id="PF00535">
    <property type="entry name" value="Glycos_transf_2"/>
    <property type="match status" value="1"/>
</dbReference>
<evidence type="ECO:0000313" key="2">
    <source>
        <dbReference type="EMBL" id="KQB41546.1"/>
    </source>
</evidence>
<dbReference type="Gene3D" id="3.90.550.10">
    <property type="entry name" value="Spore Coat Polysaccharide Biosynthesis Protein SpsA, Chain A"/>
    <property type="match status" value="1"/>
</dbReference>
<organism evidence="2 3">
    <name type="scientific">Flavobacterium aquidurense</name>
    <dbReference type="NCBI Taxonomy" id="362413"/>
    <lineage>
        <taxon>Bacteria</taxon>
        <taxon>Pseudomonadati</taxon>
        <taxon>Bacteroidota</taxon>
        <taxon>Flavobacteriia</taxon>
        <taxon>Flavobacteriales</taxon>
        <taxon>Flavobacteriaceae</taxon>
        <taxon>Flavobacterium</taxon>
    </lineage>
</organism>
<dbReference type="InterPro" id="IPR001173">
    <property type="entry name" value="Glyco_trans_2-like"/>
</dbReference>
<comment type="caution">
    <text evidence="2">The sequence shown here is derived from an EMBL/GenBank/DDBJ whole genome shotgun (WGS) entry which is preliminary data.</text>
</comment>
<evidence type="ECO:0000313" key="3">
    <source>
        <dbReference type="Proteomes" id="UP000050443"/>
    </source>
</evidence>
<dbReference type="AlphaFoldDB" id="A0A0Q0S7K4"/>
<accession>A0A0Q0S7K4</accession>
<dbReference type="EMBL" id="JRLF01000007">
    <property type="protein sequence ID" value="KQB41546.1"/>
    <property type="molecule type" value="Genomic_DNA"/>
</dbReference>
<dbReference type="CDD" id="cd04196">
    <property type="entry name" value="GT_2_like_d"/>
    <property type="match status" value="1"/>
</dbReference>
<dbReference type="OrthoDB" id="9802649at2"/>